<dbReference type="OrthoDB" id="6880011at2759"/>
<dbReference type="InterPro" id="IPR020835">
    <property type="entry name" value="Catalase_sf"/>
</dbReference>
<dbReference type="PANTHER" id="PTHR42821">
    <property type="entry name" value="CATALASE"/>
    <property type="match status" value="1"/>
</dbReference>
<dbReference type="InterPro" id="IPR041399">
    <property type="entry name" value="Catalase_large_C"/>
</dbReference>
<dbReference type="GO" id="GO:0042744">
    <property type="term" value="P:hydrogen peroxide catabolic process"/>
    <property type="evidence" value="ECO:0007669"/>
    <property type="project" value="UniProtKB-UniRule"/>
</dbReference>
<comment type="catalytic activity">
    <reaction evidence="10">
        <text>2 H2O2 = O2 + 2 H2O</text>
        <dbReference type="Rhea" id="RHEA:20309"/>
        <dbReference type="ChEBI" id="CHEBI:15377"/>
        <dbReference type="ChEBI" id="CHEBI:15379"/>
        <dbReference type="ChEBI" id="CHEBI:16240"/>
        <dbReference type="EC" id="1.11.1.6"/>
    </reaction>
</comment>
<dbReference type="InterPro" id="IPR011614">
    <property type="entry name" value="Catalase_core"/>
</dbReference>
<evidence type="ECO:0000256" key="4">
    <source>
        <dbReference type="ARBA" id="ARBA00022559"/>
    </source>
</evidence>
<dbReference type="EC" id="1.11.1.6" evidence="3 10"/>
<dbReference type="Pfam" id="PF06628">
    <property type="entry name" value="Catalase-rel"/>
    <property type="match status" value="1"/>
</dbReference>
<comment type="function">
    <text evidence="10">Occurs in almost all aerobically respiring organisms and serves to protect cells from the toxic effects of hydrogen peroxide.</text>
</comment>
<dbReference type="GO" id="GO:0004096">
    <property type="term" value="F:catalase activity"/>
    <property type="evidence" value="ECO:0007669"/>
    <property type="project" value="UniProtKB-UniRule"/>
</dbReference>
<keyword evidence="12" id="KW-0732">Signal</keyword>
<evidence type="ECO:0000313" key="15">
    <source>
        <dbReference type="Proteomes" id="UP000215289"/>
    </source>
</evidence>
<dbReference type="SUPFAM" id="SSF56634">
    <property type="entry name" value="Heme-dependent catalase-like"/>
    <property type="match status" value="1"/>
</dbReference>
<dbReference type="Proteomes" id="UP000215289">
    <property type="component" value="Unassembled WGS sequence"/>
</dbReference>
<evidence type="ECO:0000256" key="7">
    <source>
        <dbReference type="ARBA" id="ARBA00023002"/>
    </source>
</evidence>
<feature type="binding site" description="axial binding residue" evidence="11">
    <location>
        <position position="413"/>
    </location>
    <ligand>
        <name>heme</name>
        <dbReference type="ChEBI" id="CHEBI:30413"/>
    </ligand>
    <ligandPart>
        <name>Fe</name>
        <dbReference type="ChEBI" id="CHEBI:18248"/>
    </ligandPart>
</feature>
<evidence type="ECO:0000259" key="13">
    <source>
        <dbReference type="SMART" id="SM01060"/>
    </source>
</evidence>
<gene>
    <name evidence="14" type="ORF">CFD26_100313</name>
</gene>
<name>A0A3R7M2F5_9EURO</name>
<dbReference type="InterPro" id="IPR010582">
    <property type="entry name" value="Catalase_immune_responsive"/>
</dbReference>
<accession>A0A3R7M2F5</accession>
<feature type="chain" id="PRO_5018560933" description="Catalase" evidence="12">
    <location>
        <begin position="17"/>
        <end position="758"/>
    </location>
</feature>
<dbReference type="InterPro" id="IPR018028">
    <property type="entry name" value="Catalase"/>
</dbReference>
<evidence type="ECO:0000256" key="1">
    <source>
        <dbReference type="ARBA" id="ARBA00001971"/>
    </source>
</evidence>
<evidence type="ECO:0000256" key="3">
    <source>
        <dbReference type="ARBA" id="ARBA00012314"/>
    </source>
</evidence>
<feature type="domain" description="Catalase core" evidence="13">
    <location>
        <begin position="76"/>
        <end position="467"/>
    </location>
</feature>
<organism evidence="14 15">
    <name type="scientific">Aspergillus turcosus</name>
    <dbReference type="NCBI Taxonomy" id="1245748"/>
    <lineage>
        <taxon>Eukaryota</taxon>
        <taxon>Fungi</taxon>
        <taxon>Dikarya</taxon>
        <taxon>Ascomycota</taxon>
        <taxon>Pezizomycotina</taxon>
        <taxon>Eurotiomycetes</taxon>
        <taxon>Eurotiomycetidae</taxon>
        <taxon>Eurotiales</taxon>
        <taxon>Aspergillaceae</taxon>
        <taxon>Aspergillus</taxon>
        <taxon>Aspergillus subgen. Fumigati</taxon>
    </lineage>
</organism>
<dbReference type="FunFam" id="1.20.1370.20:FF:000001">
    <property type="entry name" value="Catalase HPII"/>
    <property type="match status" value="1"/>
</dbReference>
<evidence type="ECO:0000256" key="2">
    <source>
        <dbReference type="ARBA" id="ARBA00005329"/>
    </source>
</evidence>
<comment type="caution">
    <text evidence="14">The sequence shown here is derived from an EMBL/GenBank/DDBJ whole genome shotgun (WGS) entry which is preliminary data.</text>
</comment>
<protein>
    <recommendedName>
        <fullName evidence="3 10">Catalase</fullName>
        <ecNumber evidence="3 10">1.11.1.6</ecNumber>
    </recommendedName>
</protein>
<dbReference type="InterPro" id="IPR024712">
    <property type="entry name" value="Catalase_clade2"/>
</dbReference>
<evidence type="ECO:0000256" key="11">
    <source>
        <dbReference type="PIRSR" id="PIRSR038927-2"/>
    </source>
</evidence>
<keyword evidence="6 10" id="KW-0479">Metal-binding</keyword>
<dbReference type="PROSITE" id="PS51402">
    <property type="entry name" value="CATALASE_3"/>
    <property type="match status" value="1"/>
</dbReference>
<keyword evidence="5 10" id="KW-0349">Heme</keyword>
<evidence type="ECO:0000256" key="5">
    <source>
        <dbReference type="ARBA" id="ARBA00022617"/>
    </source>
</evidence>
<dbReference type="Gene3D" id="3.40.50.880">
    <property type="match status" value="1"/>
</dbReference>
<feature type="signal peptide" evidence="12">
    <location>
        <begin position="1"/>
        <end position="16"/>
    </location>
</feature>
<dbReference type="GO" id="GO:0070301">
    <property type="term" value="P:cellular response to hydrogen peroxide"/>
    <property type="evidence" value="ECO:0007669"/>
    <property type="project" value="UniProtKB-ARBA"/>
</dbReference>
<evidence type="ECO:0000256" key="12">
    <source>
        <dbReference type="SAM" id="SignalP"/>
    </source>
</evidence>
<dbReference type="AlphaFoldDB" id="A0A3R7M2F5"/>
<evidence type="ECO:0000256" key="9">
    <source>
        <dbReference type="ARBA" id="ARBA00023324"/>
    </source>
</evidence>
<dbReference type="SMART" id="SM01060">
    <property type="entry name" value="Catalase"/>
    <property type="match status" value="1"/>
</dbReference>
<keyword evidence="4 10" id="KW-0575">Peroxidase</keyword>
<keyword evidence="9 10" id="KW-0376">Hydrogen peroxide</keyword>
<dbReference type="Gene3D" id="1.20.1370.20">
    <property type="match status" value="1"/>
</dbReference>
<dbReference type="FunFam" id="2.40.180.10:FF:000003">
    <property type="entry name" value="Catalase"/>
    <property type="match status" value="1"/>
</dbReference>
<comment type="cofactor">
    <cofactor evidence="1 10 11">
        <name>heme</name>
        <dbReference type="ChEBI" id="CHEBI:30413"/>
    </cofactor>
</comment>
<comment type="similarity">
    <text evidence="2 10">Belongs to the catalase family.</text>
</comment>
<keyword evidence="7 10" id="KW-0560">Oxidoreductase</keyword>
<dbReference type="InterPro" id="IPR043156">
    <property type="entry name" value="Catalase_clade2_helical"/>
</dbReference>
<dbReference type="EMBL" id="NIDN02000015">
    <property type="protein sequence ID" value="RLM00427.1"/>
    <property type="molecule type" value="Genomic_DNA"/>
</dbReference>
<sequence>MRGAWLPLAIAGLADAASVGCPFAQGNNGMGMGMSMGMGMGMGESGKMQDANMMVDAMTPPMAVPVYPNDTDSYMTTDWGTPIQDQWSLKVGPRGPTVLEDFMLRQKLQRFQHERVWHQIPERVVHARGVGAHGVFTSYGNWSNITAASFLSEAGKQTPTFVRFSTVAGSRGSVDTARDMHGFATRFYTDEGNYDVVGVTVPVFFIQDASQFPDLVHAIKPQPQNEIPQAATAHDSAYDFFSQQTTAIHTVLWFMSGHGIPRSFRHVDGFGVHTYRFVTNEGVSKLVKLHWRSLQGVAGMVWDEAQAVAGKNADFMRQDLFNAIESGKYPEYEFGVQLVDEDDMLAYGFDMLDSTKFLPLDTVPVTWLGKMQLNANPTNYFAETEQVGFQPGHVVRGIDFSDDPMLQGRIYSYLDTQLNRHGGPNFEQLPINRPRVPVHNNNRDGAGQMSIPTNQWAYTPNTLNMGSPMQANQTVGNGFFTSPSRYYSGNLNRVPSPTFADHFSQPRLFWNSLVPAEQQMVVDALRFELSHCVYPSVRENMVMALNKVDNGLATRVAEALGIPAPMPDPTYYHNNVTCCVGTFQPLYSITGLQVAVLASTAYPASIAQGQSLAASLAAFGVDVTIVAEAFAPGVNMTYSAADGSIFDGIIVADGVQGLFSVESFTTQPYNTTAPPKTVSPYSSLFPAGRPLQILVDAFKYGKTVGALGSGAMALTAADISMTRPGVYVANSTSTTFIDQIKGGLYTFKFLDRFTLDSM</sequence>
<dbReference type="GO" id="GO:0005829">
    <property type="term" value="C:cytosol"/>
    <property type="evidence" value="ECO:0007669"/>
    <property type="project" value="TreeGrafter"/>
</dbReference>
<dbReference type="Pfam" id="PF00199">
    <property type="entry name" value="Catalase"/>
    <property type="match status" value="1"/>
</dbReference>
<evidence type="ECO:0000256" key="10">
    <source>
        <dbReference type="PIRNR" id="PIRNR038927"/>
    </source>
</evidence>
<evidence type="ECO:0000256" key="8">
    <source>
        <dbReference type="ARBA" id="ARBA00023004"/>
    </source>
</evidence>
<dbReference type="GO" id="GO:0046872">
    <property type="term" value="F:metal ion binding"/>
    <property type="evidence" value="ECO:0007669"/>
    <property type="project" value="UniProtKB-KW"/>
</dbReference>
<dbReference type="Pfam" id="PF18011">
    <property type="entry name" value="Catalase_C"/>
    <property type="match status" value="1"/>
</dbReference>
<dbReference type="PANTHER" id="PTHR42821:SF3">
    <property type="entry name" value="CATALASE B"/>
    <property type="match status" value="1"/>
</dbReference>
<evidence type="ECO:0000256" key="6">
    <source>
        <dbReference type="ARBA" id="ARBA00022723"/>
    </source>
</evidence>
<dbReference type="PIRSF" id="PIRSF038927">
    <property type="entry name" value="Catalase_clade2"/>
    <property type="match status" value="1"/>
</dbReference>
<dbReference type="Gene3D" id="2.40.180.10">
    <property type="entry name" value="Catalase core domain"/>
    <property type="match status" value="1"/>
</dbReference>
<dbReference type="GO" id="GO:0020037">
    <property type="term" value="F:heme binding"/>
    <property type="evidence" value="ECO:0007669"/>
    <property type="project" value="UniProtKB-UniRule"/>
</dbReference>
<dbReference type="CDD" id="cd03132">
    <property type="entry name" value="GATase1_catalase"/>
    <property type="match status" value="1"/>
</dbReference>
<keyword evidence="8 10" id="KW-0408">Iron</keyword>
<dbReference type="PRINTS" id="PR00067">
    <property type="entry name" value="CATALASE"/>
</dbReference>
<dbReference type="InterPro" id="IPR029062">
    <property type="entry name" value="Class_I_gatase-like"/>
</dbReference>
<dbReference type="STRING" id="1245748.A0A3R7M2F5"/>
<evidence type="ECO:0000313" key="14">
    <source>
        <dbReference type="EMBL" id="RLM00427.1"/>
    </source>
</evidence>
<keyword evidence="15" id="KW-1185">Reference proteome</keyword>
<proteinExistence type="inferred from homology"/>
<reference evidence="14 15" key="1">
    <citation type="submission" date="2018-08" db="EMBL/GenBank/DDBJ databases">
        <title>Draft genome sequences of two Aspergillus turcosus clinical strains isolated from bronchoalveolar lavage fluid: one azole-susceptible and the other azole-resistant.</title>
        <authorList>
            <person name="Parent-Michaud M."/>
            <person name="Dufresne P.J."/>
            <person name="Fournier E."/>
            <person name="Martineau C."/>
            <person name="Moreira S."/>
            <person name="Perkins V."/>
            <person name="De Repentigny L."/>
            <person name="Dufresne S.F."/>
        </authorList>
    </citation>
    <scope>NUCLEOTIDE SEQUENCE [LARGE SCALE GENOMIC DNA]</scope>
    <source>
        <strain evidence="14">HMR AF 1038</strain>
    </source>
</reference>